<accession>A0AAV8Y0I2</accession>
<protein>
    <submittedName>
        <fullName evidence="1">Uncharacterized protein</fullName>
    </submittedName>
</protein>
<evidence type="ECO:0000313" key="2">
    <source>
        <dbReference type="Proteomes" id="UP001162156"/>
    </source>
</evidence>
<comment type="caution">
    <text evidence="1">The sequence shown here is derived from an EMBL/GenBank/DDBJ whole genome shotgun (WGS) entry which is preliminary data.</text>
</comment>
<organism evidence="1 2">
    <name type="scientific">Rhamnusium bicolor</name>
    <dbReference type="NCBI Taxonomy" id="1586634"/>
    <lineage>
        <taxon>Eukaryota</taxon>
        <taxon>Metazoa</taxon>
        <taxon>Ecdysozoa</taxon>
        <taxon>Arthropoda</taxon>
        <taxon>Hexapoda</taxon>
        <taxon>Insecta</taxon>
        <taxon>Pterygota</taxon>
        <taxon>Neoptera</taxon>
        <taxon>Endopterygota</taxon>
        <taxon>Coleoptera</taxon>
        <taxon>Polyphaga</taxon>
        <taxon>Cucujiformia</taxon>
        <taxon>Chrysomeloidea</taxon>
        <taxon>Cerambycidae</taxon>
        <taxon>Lepturinae</taxon>
        <taxon>Rhagiini</taxon>
        <taxon>Rhamnusium</taxon>
    </lineage>
</organism>
<sequence>MLSIIDYNFLCFRNAIQQVFELRNKNQLSPMTNSVGSPIVNGDTIIGDGHLSPTLTDEQNLN</sequence>
<gene>
    <name evidence="1" type="ORF">NQ314_009504</name>
</gene>
<evidence type="ECO:0000313" key="1">
    <source>
        <dbReference type="EMBL" id="KAJ8944313.1"/>
    </source>
</evidence>
<dbReference type="AlphaFoldDB" id="A0AAV8Y0I2"/>
<keyword evidence="2" id="KW-1185">Reference proteome</keyword>
<dbReference type="Proteomes" id="UP001162156">
    <property type="component" value="Unassembled WGS sequence"/>
</dbReference>
<proteinExistence type="predicted"/>
<reference evidence="1" key="1">
    <citation type="journal article" date="2023" name="Insect Mol. Biol.">
        <title>Genome sequencing provides insights into the evolution of gene families encoding plant cell wall-degrading enzymes in longhorned beetles.</title>
        <authorList>
            <person name="Shin N.R."/>
            <person name="Okamura Y."/>
            <person name="Kirsch R."/>
            <person name="Pauchet Y."/>
        </authorList>
    </citation>
    <scope>NUCLEOTIDE SEQUENCE</scope>
    <source>
        <strain evidence="1">RBIC_L_NR</strain>
    </source>
</reference>
<name>A0AAV8Y0I2_9CUCU</name>
<dbReference type="EMBL" id="JANEYF010002604">
    <property type="protein sequence ID" value="KAJ8944313.1"/>
    <property type="molecule type" value="Genomic_DNA"/>
</dbReference>